<reference evidence="2 3" key="1">
    <citation type="journal article" name="Sci. Rep.">
        <title>Genome-scale phylogenetic analyses confirm Olpidium as the closest living zoosporic fungus to the non-flagellated, terrestrial fungi.</title>
        <authorList>
            <person name="Chang Y."/>
            <person name="Rochon D."/>
            <person name="Sekimoto S."/>
            <person name="Wang Y."/>
            <person name="Chovatia M."/>
            <person name="Sandor L."/>
            <person name="Salamov A."/>
            <person name="Grigoriev I.V."/>
            <person name="Stajich J.E."/>
            <person name="Spatafora J.W."/>
        </authorList>
    </citation>
    <scope>NUCLEOTIDE SEQUENCE [LARGE SCALE GENOMIC DNA]</scope>
    <source>
        <strain evidence="2">S191</strain>
    </source>
</reference>
<comment type="caution">
    <text evidence="2">The sequence shown here is derived from an EMBL/GenBank/DDBJ whole genome shotgun (WGS) entry which is preliminary data.</text>
</comment>
<evidence type="ECO:0000313" key="2">
    <source>
        <dbReference type="EMBL" id="KAG5461585.1"/>
    </source>
</evidence>
<gene>
    <name evidence="2" type="ORF">BJ554DRAFT_6200</name>
</gene>
<proteinExistence type="predicted"/>
<feature type="compositionally biased region" description="Low complexity" evidence="1">
    <location>
        <begin position="14"/>
        <end position="32"/>
    </location>
</feature>
<feature type="region of interest" description="Disordered" evidence="1">
    <location>
        <begin position="1"/>
        <end position="34"/>
    </location>
</feature>
<dbReference type="Proteomes" id="UP000673691">
    <property type="component" value="Unassembled WGS sequence"/>
</dbReference>
<dbReference type="EMBL" id="JAEFCI010003428">
    <property type="protein sequence ID" value="KAG5461585.1"/>
    <property type="molecule type" value="Genomic_DNA"/>
</dbReference>
<evidence type="ECO:0008006" key="4">
    <source>
        <dbReference type="Google" id="ProtNLM"/>
    </source>
</evidence>
<dbReference type="OrthoDB" id="4347at2759"/>
<evidence type="ECO:0000313" key="3">
    <source>
        <dbReference type="Proteomes" id="UP000673691"/>
    </source>
</evidence>
<sequence>MLPKSPHDLPGSQPPGSFSALLLPSSGSPPSGKARPLRISLPAHYDVPQTAVPRRKLARLAVLASFLSVLFLGTFVSLRSFSSSASTAAGCDLPALFAKAAFSELADLVIVAGHAGYVGKDYAPRPPQLLAQAMFPDSAVLAGRAFTEERSRDSYENLVFAIARFREITGGDPRSITVVGFEFKRNRFINVHRPSIRWPESR</sequence>
<accession>A0A8H8DKD8</accession>
<dbReference type="InterPro" id="IPR055323">
    <property type="entry name" value="C57A10.07/YOR238W"/>
</dbReference>
<keyword evidence="3" id="KW-1185">Reference proteome</keyword>
<dbReference type="PANTHER" id="PTHR28110:SF1">
    <property type="entry name" value="TRANSMEMBRANE PROTEIN"/>
    <property type="match status" value="1"/>
</dbReference>
<evidence type="ECO:0000256" key="1">
    <source>
        <dbReference type="SAM" id="MobiDB-lite"/>
    </source>
</evidence>
<protein>
    <recommendedName>
        <fullName evidence="4">DUF218 domain-containing protein</fullName>
    </recommendedName>
</protein>
<name>A0A8H8DKD8_9FUNG</name>
<organism evidence="2 3">
    <name type="scientific">Olpidium bornovanus</name>
    <dbReference type="NCBI Taxonomy" id="278681"/>
    <lineage>
        <taxon>Eukaryota</taxon>
        <taxon>Fungi</taxon>
        <taxon>Fungi incertae sedis</taxon>
        <taxon>Olpidiomycota</taxon>
        <taxon>Olpidiomycotina</taxon>
        <taxon>Olpidiomycetes</taxon>
        <taxon>Olpidiales</taxon>
        <taxon>Olpidiaceae</taxon>
        <taxon>Olpidium</taxon>
    </lineage>
</organism>
<dbReference type="GO" id="GO:0005737">
    <property type="term" value="C:cytoplasm"/>
    <property type="evidence" value="ECO:0007669"/>
    <property type="project" value="TreeGrafter"/>
</dbReference>
<dbReference type="PANTHER" id="PTHR28110">
    <property type="entry name" value="TRANSMEMBRANE PROTEIN"/>
    <property type="match status" value="1"/>
</dbReference>
<dbReference type="AlphaFoldDB" id="A0A8H8DKD8"/>